<sequence>MERNNLKIVQVAFNRNILFTYTSRIVMVSRLLLNVPKAINLTDPQKQYNESKRIIISQSAEVGHKVDTG</sequence>
<proteinExistence type="predicted"/>
<organism evidence="1 2">
    <name type="scientific">Zootermopsis nevadensis</name>
    <name type="common">Dampwood termite</name>
    <dbReference type="NCBI Taxonomy" id="136037"/>
    <lineage>
        <taxon>Eukaryota</taxon>
        <taxon>Metazoa</taxon>
        <taxon>Ecdysozoa</taxon>
        <taxon>Arthropoda</taxon>
        <taxon>Hexapoda</taxon>
        <taxon>Insecta</taxon>
        <taxon>Pterygota</taxon>
        <taxon>Neoptera</taxon>
        <taxon>Polyneoptera</taxon>
        <taxon>Dictyoptera</taxon>
        <taxon>Blattodea</taxon>
        <taxon>Blattoidea</taxon>
        <taxon>Termitoidae</taxon>
        <taxon>Termopsidae</taxon>
        <taxon>Zootermopsis</taxon>
    </lineage>
</organism>
<evidence type="ECO:0000313" key="2">
    <source>
        <dbReference type="Proteomes" id="UP000027135"/>
    </source>
</evidence>
<reference evidence="1 2" key="1">
    <citation type="journal article" date="2014" name="Nat. Commun.">
        <title>Molecular traces of alternative social organization in a termite genome.</title>
        <authorList>
            <person name="Terrapon N."/>
            <person name="Li C."/>
            <person name="Robertson H.M."/>
            <person name="Ji L."/>
            <person name="Meng X."/>
            <person name="Booth W."/>
            <person name="Chen Z."/>
            <person name="Childers C.P."/>
            <person name="Glastad K.M."/>
            <person name="Gokhale K."/>
            <person name="Gowin J."/>
            <person name="Gronenberg W."/>
            <person name="Hermansen R.A."/>
            <person name="Hu H."/>
            <person name="Hunt B.G."/>
            <person name="Huylmans A.K."/>
            <person name="Khalil S.M."/>
            <person name="Mitchell R.D."/>
            <person name="Munoz-Torres M.C."/>
            <person name="Mustard J.A."/>
            <person name="Pan H."/>
            <person name="Reese J.T."/>
            <person name="Scharf M.E."/>
            <person name="Sun F."/>
            <person name="Vogel H."/>
            <person name="Xiao J."/>
            <person name="Yang W."/>
            <person name="Yang Z."/>
            <person name="Yang Z."/>
            <person name="Zhou J."/>
            <person name="Zhu J."/>
            <person name="Brent C.S."/>
            <person name="Elsik C.G."/>
            <person name="Goodisman M.A."/>
            <person name="Liberles D.A."/>
            <person name="Roe R.M."/>
            <person name="Vargo E.L."/>
            <person name="Vilcinskas A."/>
            <person name="Wang J."/>
            <person name="Bornberg-Bauer E."/>
            <person name="Korb J."/>
            <person name="Zhang G."/>
            <person name="Liebig J."/>
        </authorList>
    </citation>
    <scope>NUCLEOTIDE SEQUENCE [LARGE SCALE GENOMIC DNA]</scope>
    <source>
        <tissue evidence="1">Whole organism</tissue>
    </source>
</reference>
<dbReference type="EMBL" id="KK852554">
    <property type="protein sequence ID" value="KDR21449.1"/>
    <property type="molecule type" value="Genomic_DNA"/>
</dbReference>
<evidence type="ECO:0000313" key="1">
    <source>
        <dbReference type="EMBL" id="KDR21449.1"/>
    </source>
</evidence>
<dbReference type="InParanoid" id="A0A067RNY1"/>
<name>A0A067RNY1_ZOONE</name>
<protein>
    <submittedName>
        <fullName evidence="1">Uncharacterized protein</fullName>
    </submittedName>
</protein>
<dbReference type="AlphaFoldDB" id="A0A067RNY1"/>
<accession>A0A067RNY1</accession>
<dbReference type="Proteomes" id="UP000027135">
    <property type="component" value="Unassembled WGS sequence"/>
</dbReference>
<gene>
    <name evidence="1" type="ORF">L798_03901</name>
</gene>
<keyword evidence="2" id="KW-1185">Reference proteome</keyword>